<dbReference type="RefSeq" id="WP_311618996.1">
    <property type="nucleotide sequence ID" value="NZ_JAVREV010000010.1"/>
</dbReference>
<dbReference type="Proteomes" id="UP001183615">
    <property type="component" value="Unassembled WGS sequence"/>
</dbReference>
<dbReference type="Pfam" id="PF26099">
    <property type="entry name" value="DUF8034"/>
    <property type="match status" value="1"/>
</dbReference>
<evidence type="ECO:0000313" key="1">
    <source>
        <dbReference type="EMBL" id="MDT0444745.1"/>
    </source>
</evidence>
<accession>A0ABU2S748</accession>
<organism evidence="1 2">
    <name type="scientific">Streptomyces johnsoniae</name>
    <dbReference type="NCBI Taxonomy" id="3075532"/>
    <lineage>
        <taxon>Bacteria</taxon>
        <taxon>Bacillati</taxon>
        <taxon>Actinomycetota</taxon>
        <taxon>Actinomycetes</taxon>
        <taxon>Kitasatosporales</taxon>
        <taxon>Streptomycetaceae</taxon>
        <taxon>Streptomyces</taxon>
    </lineage>
</organism>
<proteinExistence type="predicted"/>
<name>A0ABU2S748_9ACTN</name>
<comment type="caution">
    <text evidence="1">The sequence shown here is derived from an EMBL/GenBank/DDBJ whole genome shotgun (WGS) entry which is preliminary data.</text>
</comment>
<gene>
    <name evidence="1" type="ORF">RM779_19380</name>
</gene>
<keyword evidence="2" id="KW-1185">Reference proteome</keyword>
<dbReference type="EMBL" id="JAVREV010000010">
    <property type="protein sequence ID" value="MDT0444745.1"/>
    <property type="molecule type" value="Genomic_DNA"/>
</dbReference>
<evidence type="ECO:0008006" key="3">
    <source>
        <dbReference type="Google" id="ProtNLM"/>
    </source>
</evidence>
<dbReference type="InterPro" id="IPR058347">
    <property type="entry name" value="DUF8034"/>
</dbReference>
<protein>
    <recommendedName>
        <fullName evidence="3">Linalool dehydratase/isomerase domain-containing protein</fullName>
    </recommendedName>
</protein>
<evidence type="ECO:0000313" key="2">
    <source>
        <dbReference type="Proteomes" id="UP001183615"/>
    </source>
</evidence>
<sequence length="657" mass="71773">MSHGQGEAEAAPPRVTASVPVGVPPLWAVLQRRLFDALDEAWRAFARRYCAPDGGLRYEGPSASRDGADDFYEAFFNWPTLYQLGGADDLLDAAKHHWLGVTAQLTERGYVVDEFERGYDWFHLGESMLLFYGICAADPGDEHFEARAHRFAELYLPSSPTGNYDPEAAVIRAPHNGAGGPRYGINEEWASYGTGLASMRPYGLPLRDLPGISSWADLADPANAARMGAAMRERIGRGDAVVNLAATSLATNAWLYGHDDRYRDWALGYVAAWRRRAEECGGVLPDNVGPSGRVGELHGGRWYGGNYGWTWPHGLYSVGNAAVIAAVNSVLLTGRTDGLDIGRGPLDLVARHAVTGAVTDTEMSISDRWYAELGEDAARPTLLVPNRYADGGWFDYQPPQLALPVWLWHAGAAAEDAERIERLRAAGGYDWRTVRCFRNKEEAGHEAPWLAYLRGENPDYPTAVLGVALAQVERRMALIAADTTTPGSLDIHHWQRHNPVLTEALLHLTTGTPQVLYNGGLLPLRLAYEDARRGRPGLPADIAALVDDIGPDRTCVQLVHTGLTGTRRVVVRAGSFGEHRIETVRLDTLRSGAAGPGYPGDPRAYTAPETVTGTRELPVGGPRLEVELPPGRRVRLELRLTPRAYPAAHHRPARPAP</sequence>
<reference evidence="2" key="1">
    <citation type="submission" date="2023-07" db="EMBL/GenBank/DDBJ databases">
        <title>30 novel species of actinomycetes from the DSMZ collection.</title>
        <authorList>
            <person name="Nouioui I."/>
        </authorList>
    </citation>
    <scope>NUCLEOTIDE SEQUENCE [LARGE SCALE GENOMIC DNA]</scope>
    <source>
        <strain evidence="2">DSM 41886</strain>
    </source>
</reference>